<dbReference type="PANTHER" id="PTHR12271">
    <property type="entry name" value="POLY A POLYMERASE CID PAP -RELATED"/>
    <property type="match status" value="1"/>
</dbReference>
<dbReference type="Gene3D" id="1.10.1410.10">
    <property type="match status" value="1"/>
</dbReference>
<dbReference type="AlphaFoldDB" id="A0A914C2F0"/>
<dbReference type="Gene3D" id="3.30.460.10">
    <property type="entry name" value="Beta Polymerase, domain 2"/>
    <property type="match status" value="1"/>
</dbReference>
<proteinExistence type="predicted"/>
<evidence type="ECO:0000313" key="3">
    <source>
        <dbReference type="WBParaSite" id="ACRNAN_Path_1589.g6165.t1"/>
    </source>
</evidence>
<dbReference type="Proteomes" id="UP000887540">
    <property type="component" value="Unplaced"/>
</dbReference>
<feature type="domain" description="Poly(A) RNA polymerase mitochondrial-like central palm" evidence="1">
    <location>
        <begin position="30"/>
        <end position="155"/>
    </location>
</feature>
<protein>
    <submittedName>
        <fullName evidence="3">Polymerase nucleotidyl transferase domain-containing protein</fullName>
    </submittedName>
</protein>
<dbReference type="GO" id="GO:0031123">
    <property type="term" value="P:RNA 3'-end processing"/>
    <property type="evidence" value="ECO:0007669"/>
    <property type="project" value="TreeGrafter"/>
</dbReference>
<dbReference type="SUPFAM" id="SSF81631">
    <property type="entry name" value="PAP/OAS1 substrate-binding domain"/>
    <property type="match status" value="1"/>
</dbReference>
<dbReference type="GO" id="GO:0016779">
    <property type="term" value="F:nucleotidyltransferase activity"/>
    <property type="evidence" value="ECO:0007669"/>
    <property type="project" value="TreeGrafter"/>
</dbReference>
<dbReference type="Pfam" id="PF22600">
    <property type="entry name" value="MTPAP-like_central"/>
    <property type="match status" value="1"/>
</dbReference>
<dbReference type="InterPro" id="IPR043519">
    <property type="entry name" value="NT_sf"/>
</dbReference>
<dbReference type="PANTHER" id="PTHR12271:SF40">
    <property type="entry name" value="POLY(A) RNA POLYMERASE GLD2"/>
    <property type="match status" value="1"/>
</dbReference>
<evidence type="ECO:0000313" key="2">
    <source>
        <dbReference type="Proteomes" id="UP000887540"/>
    </source>
</evidence>
<evidence type="ECO:0000259" key="1">
    <source>
        <dbReference type="Pfam" id="PF22600"/>
    </source>
</evidence>
<sequence length="322" mass="37753">MLMTQKSRVELLNKEVQNGFIFIRKSYVKQYKRQKRSVAELKRALTSFGNIVVPVGSFVTRASPKSSDVDIVLLSTFDESKMGRKDEEDWYNSRMNEIKRILKNDEFCRQFLFKRFEKILRHNIRVPILRLQPFDFSMDIQFDMDEAIRNSLFVKHCVMLDERVAYLNHWLSNLFLLCGIKDSRNGLFSSYHLLSLVIHFMQYQQHQNMKPILPVIACRTEPIIYKSPNEMCVGELILRFIDFYSNLELENIMLDAAKGQNFPREASSSLKMNQIWLSDPYSSDVIYTTGYSSLKLFKGALSKAREAILIPEPFPVEHFMLL</sequence>
<reference evidence="3" key="1">
    <citation type="submission" date="2022-11" db="UniProtKB">
        <authorList>
            <consortium name="WormBaseParasite"/>
        </authorList>
    </citation>
    <scope>IDENTIFICATION</scope>
</reference>
<name>A0A914C2F0_9BILA</name>
<dbReference type="WBParaSite" id="ACRNAN_Path_1589.g6165.t1">
    <property type="protein sequence ID" value="ACRNAN_Path_1589.g6165.t1"/>
    <property type="gene ID" value="ACRNAN_Path_1589.g6165"/>
</dbReference>
<dbReference type="InterPro" id="IPR054708">
    <property type="entry name" value="MTPAP-like_central"/>
</dbReference>
<accession>A0A914C2F0</accession>
<organism evidence="2 3">
    <name type="scientific">Acrobeloides nanus</name>
    <dbReference type="NCBI Taxonomy" id="290746"/>
    <lineage>
        <taxon>Eukaryota</taxon>
        <taxon>Metazoa</taxon>
        <taxon>Ecdysozoa</taxon>
        <taxon>Nematoda</taxon>
        <taxon>Chromadorea</taxon>
        <taxon>Rhabditida</taxon>
        <taxon>Tylenchina</taxon>
        <taxon>Cephalobomorpha</taxon>
        <taxon>Cephaloboidea</taxon>
        <taxon>Cephalobidae</taxon>
        <taxon>Acrobeloides</taxon>
    </lineage>
</organism>
<keyword evidence="2" id="KW-1185">Reference proteome</keyword>
<dbReference type="SUPFAM" id="SSF81301">
    <property type="entry name" value="Nucleotidyltransferase"/>
    <property type="match status" value="1"/>
</dbReference>